<feature type="domain" description="C1q" evidence="2">
    <location>
        <begin position="23"/>
        <end position="123"/>
    </location>
</feature>
<evidence type="ECO:0000256" key="1">
    <source>
        <dbReference type="SAM" id="SignalP"/>
    </source>
</evidence>
<name>A0ABV5VPF8_9BACL</name>
<reference evidence="3 4" key="1">
    <citation type="submission" date="2024-09" db="EMBL/GenBank/DDBJ databases">
        <authorList>
            <person name="Sun Q."/>
            <person name="Mori K."/>
        </authorList>
    </citation>
    <scope>NUCLEOTIDE SEQUENCE [LARGE SCALE GENOMIC DNA]</scope>
    <source>
        <strain evidence="3 4">JCM 12520</strain>
    </source>
</reference>
<gene>
    <name evidence="3" type="ORF">ACFFNY_01135</name>
</gene>
<dbReference type="RefSeq" id="WP_344916766.1">
    <property type="nucleotide sequence ID" value="NZ_BAAAYO010000021.1"/>
</dbReference>
<feature type="chain" id="PRO_5045887269" evidence="1">
    <location>
        <begin position="24"/>
        <end position="134"/>
    </location>
</feature>
<comment type="caution">
    <text evidence="3">The sequence shown here is derived from an EMBL/GenBank/DDBJ whole genome shotgun (WGS) entry which is preliminary data.</text>
</comment>
<proteinExistence type="predicted"/>
<feature type="signal peptide" evidence="1">
    <location>
        <begin position="1"/>
        <end position="23"/>
    </location>
</feature>
<evidence type="ECO:0000313" key="4">
    <source>
        <dbReference type="Proteomes" id="UP001589619"/>
    </source>
</evidence>
<protein>
    <submittedName>
        <fullName evidence="3">ABC transporter permease</fullName>
    </submittedName>
</protein>
<dbReference type="Proteomes" id="UP001589619">
    <property type="component" value="Unassembled WGS sequence"/>
</dbReference>
<evidence type="ECO:0000313" key="3">
    <source>
        <dbReference type="EMBL" id="MFB9750163.1"/>
    </source>
</evidence>
<accession>A0ABV5VPF8</accession>
<dbReference type="SUPFAM" id="SSF49842">
    <property type="entry name" value="TNF-like"/>
    <property type="match status" value="1"/>
</dbReference>
<dbReference type="InterPro" id="IPR008983">
    <property type="entry name" value="Tumour_necrosis_fac-like_dom"/>
</dbReference>
<keyword evidence="1" id="KW-0732">Signal</keyword>
<dbReference type="Pfam" id="PF00386">
    <property type="entry name" value="C1q"/>
    <property type="match status" value="1"/>
</dbReference>
<organism evidence="3 4">
    <name type="scientific">Paenibacillus hodogayensis</name>
    <dbReference type="NCBI Taxonomy" id="279208"/>
    <lineage>
        <taxon>Bacteria</taxon>
        <taxon>Bacillati</taxon>
        <taxon>Bacillota</taxon>
        <taxon>Bacilli</taxon>
        <taxon>Bacillales</taxon>
        <taxon>Paenibacillaceae</taxon>
        <taxon>Paenibacillus</taxon>
    </lineage>
</organism>
<keyword evidence="4" id="KW-1185">Reference proteome</keyword>
<evidence type="ECO:0000259" key="2">
    <source>
        <dbReference type="Pfam" id="PF00386"/>
    </source>
</evidence>
<dbReference type="InterPro" id="IPR001073">
    <property type="entry name" value="C1q_dom"/>
</dbReference>
<dbReference type="Gene3D" id="2.60.120.40">
    <property type="match status" value="1"/>
</dbReference>
<sequence>MAIFSRTSLLGLLANVFIPIALANEYDTTTSIFTPKVQGIYSIIGIVDFVPSIPNSTYTNTISIFVNGGLAVAYDVDFMGTTAFVNVVNVNAILQLNAGDQVHISVAPQVAGSVRSRGSDGSTGTSFQVARFPY</sequence>
<dbReference type="EMBL" id="JBHMAG010000002">
    <property type="protein sequence ID" value="MFB9750163.1"/>
    <property type="molecule type" value="Genomic_DNA"/>
</dbReference>